<dbReference type="Gene3D" id="1.10.530.10">
    <property type="match status" value="1"/>
</dbReference>
<dbReference type="EMBL" id="BMXF01000002">
    <property type="protein sequence ID" value="GHB73173.1"/>
    <property type="molecule type" value="Genomic_DNA"/>
</dbReference>
<sequence length="575" mass="64591">MNFTKRVVNLTAFAALVLCNLPVMAVPQLQQDEIIYESDTLSVAATELVAEIEEPANRVPTDLVRERFGLLQKKIPLVYHAESHKFVEYFIYTKPDFTRRMMEDKNLFFPIYERTLAKYNMPDELKYLSMIESGLNPKIISYAGAGGLWQFMRATGREFGLKQDSYIDERFDPEKSTDAACRYLRQLYNIFGDWEMALASYNCGPGNVKRAMRRSGGNTFWGIYNALPKQTRGYVPQFVAILYMMNYGEDHGIVPNVTQFPTITDTIQVNGYLNLTTFAALSGVTMEEIQRLNPQIISDVLPDYTRGFALKVPAQKFAFMQADRLAILDSASKRGTPGTMLASAEGDGEYMTKRLRHTVRSGETLTSVARRYGVSISEVKSWNRLRSSKLLRGQRLTIVRQVRVAPRPAAKAEVTLAKNTSTKQIPDTTEDEDNEELVADAEEQPQIKPAKTTKPQTTAKTATYIVRRGDNLTEIARRHGVSIDDVKDWNDLSSGKILVGQKLKIVNESPASISTAVASAKSVGVKVTPKYHTVQRGDTLWTISQRYGLSIDKIKAANRMKDSRIRAGMKLLITG</sequence>
<dbReference type="SUPFAM" id="SSF54106">
    <property type="entry name" value="LysM domain"/>
    <property type="match status" value="3"/>
</dbReference>
<protein>
    <recommendedName>
        <fullName evidence="4">LysM domain-containing protein</fullName>
    </recommendedName>
</protein>
<evidence type="ECO:0000313" key="6">
    <source>
        <dbReference type="Proteomes" id="UP000598271"/>
    </source>
</evidence>
<dbReference type="GO" id="GO:0000270">
    <property type="term" value="P:peptidoglycan metabolic process"/>
    <property type="evidence" value="ECO:0007669"/>
    <property type="project" value="InterPro"/>
</dbReference>
<dbReference type="Pfam" id="PF01476">
    <property type="entry name" value="LysM"/>
    <property type="match status" value="3"/>
</dbReference>
<dbReference type="InterPro" id="IPR018392">
    <property type="entry name" value="LysM"/>
</dbReference>
<dbReference type="InterPro" id="IPR036779">
    <property type="entry name" value="LysM_dom_sf"/>
</dbReference>
<comment type="caution">
    <text evidence="5">The sequence shown here is derived from an EMBL/GenBank/DDBJ whole genome shotgun (WGS) entry which is preliminary data.</text>
</comment>
<dbReference type="PROSITE" id="PS00922">
    <property type="entry name" value="TRANSGLYCOSYLASE"/>
    <property type="match status" value="1"/>
</dbReference>
<dbReference type="PANTHER" id="PTHR33734">
    <property type="entry name" value="LYSM DOMAIN-CONTAINING GPI-ANCHORED PROTEIN 2"/>
    <property type="match status" value="1"/>
</dbReference>
<feature type="compositionally biased region" description="Polar residues" evidence="2">
    <location>
        <begin position="418"/>
        <end position="427"/>
    </location>
</feature>
<accession>A0A8J3D9U4</accession>
<evidence type="ECO:0000256" key="2">
    <source>
        <dbReference type="SAM" id="MobiDB-lite"/>
    </source>
</evidence>
<dbReference type="CDD" id="cd16894">
    <property type="entry name" value="MltD-like"/>
    <property type="match status" value="1"/>
</dbReference>
<dbReference type="InterPro" id="IPR000189">
    <property type="entry name" value="Transglyc_AS"/>
</dbReference>
<feature type="chain" id="PRO_5035271184" description="LysM domain-containing protein" evidence="3">
    <location>
        <begin position="26"/>
        <end position="575"/>
    </location>
</feature>
<keyword evidence="6" id="KW-1185">Reference proteome</keyword>
<feature type="domain" description="LysM" evidence="4">
    <location>
        <begin position="462"/>
        <end position="505"/>
    </location>
</feature>
<feature type="signal peptide" evidence="3">
    <location>
        <begin position="1"/>
        <end position="25"/>
    </location>
</feature>
<dbReference type="GO" id="GO:0008932">
    <property type="term" value="F:lytic endotransglycosylase activity"/>
    <property type="evidence" value="ECO:0007669"/>
    <property type="project" value="TreeGrafter"/>
</dbReference>
<comment type="similarity">
    <text evidence="1">Belongs to the transglycosylase Slt family.</text>
</comment>
<evidence type="ECO:0000256" key="1">
    <source>
        <dbReference type="ARBA" id="ARBA00007734"/>
    </source>
</evidence>
<reference evidence="5 6" key="1">
    <citation type="journal article" date="2014" name="Int. J. Syst. Evol. Microbiol.">
        <title>Complete genome sequence of Corynebacterium casei LMG S-19264T (=DSM 44701T), isolated from a smear-ripened cheese.</title>
        <authorList>
            <consortium name="US DOE Joint Genome Institute (JGI-PGF)"/>
            <person name="Walter F."/>
            <person name="Albersmeier A."/>
            <person name="Kalinowski J."/>
            <person name="Ruckert C."/>
        </authorList>
    </citation>
    <scope>NUCLEOTIDE SEQUENCE [LARGE SCALE GENOMIC DNA]</scope>
    <source>
        <strain evidence="5 6">KCTC 12866</strain>
    </source>
</reference>
<dbReference type="Gene3D" id="3.10.350.10">
    <property type="entry name" value="LysM domain"/>
    <property type="match status" value="3"/>
</dbReference>
<feature type="compositionally biased region" description="Acidic residues" evidence="2">
    <location>
        <begin position="428"/>
        <end position="443"/>
    </location>
</feature>
<dbReference type="InterPro" id="IPR023346">
    <property type="entry name" value="Lysozyme-like_dom_sf"/>
</dbReference>
<dbReference type="PANTHER" id="PTHR33734:SF22">
    <property type="entry name" value="MEMBRANE-BOUND LYTIC MUREIN TRANSGLYCOSYLASE D"/>
    <property type="match status" value="1"/>
</dbReference>
<dbReference type="SMART" id="SM00257">
    <property type="entry name" value="LysM"/>
    <property type="match status" value="4"/>
</dbReference>
<feature type="domain" description="LysM" evidence="4">
    <location>
        <begin position="355"/>
        <end position="398"/>
    </location>
</feature>
<dbReference type="Pfam" id="PF01464">
    <property type="entry name" value="SLT"/>
    <property type="match status" value="1"/>
</dbReference>
<dbReference type="AlphaFoldDB" id="A0A8J3D9U4"/>
<dbReference type="Proteomes" id="UP000598271">
    <property type="component" value="Unassembled WGS sequence"/>
</dbReference>
<gene>
    <name evidence="5" type="ORF">GCM10007390_29100</name>
</gene>
<feature type="domain" description="LysM" evidence="4">
    <location>
        <begin position="530"/>
        <end position="573"/>
    </location>
</feature>
<dbReference type="SUPFAM" id="SSF53955">
    <property type="entry name" value="Lysozyme-like"/>
    <property type="match status" value="1"/>
</dbReference>
<dbReference type="CDD" id="cd00118">
    <property type="entry name" value="LysM"/>
    <property type="match status" value="3"/>
</dbReference>
<organism evidence="5 6">
    <name type="scientific">Persicitalea jodogahamensis</name>
    <dbReference type="NCBI Taxonomy" id="402147"/>
    <lineage>
        <taxon>Bacteria</taxon>
        <taxon>Pseudomonadati</taxon>
        <taxon>Bacteroidota</taxon>
        <taxon>Cytophagia</taxon>
        <taxon>Cytophagales</taxon>
        <taxon>Spirosomataceae</taxon>
        <taxon>Persicitalea</taxon>
    </lineage>
</organism>
<dbReference type="PROSITE" id="PS51782">
    <property type="entry name" value="LYSM"/>
    <property type="match status" value="3"/>
</dbReference>
<proteinExistence type="inferred from homology"/>
<feature type="compositionally biased region" description="Low complexity" evidence="2">
    <location>
        <begin position="444"/>
        <end position="456"/>
    </location>
</feature>
<evidence type="ECO:0000313" key="5">
    <source>
        <dbReference type="EMBL" id="GHB73173.1"/>
    </source>
</evidence>
<keyword evidence="3" id="KW-0732">Signal</keyword>
<dbReference type="RefSeq" id="WP_189565187.1">
    <property type="nucleotide sequence ID" value="NZ_BMXF01000002.1"/>
</dbReference>
<dbReference type="InterPro" id="IPR008258">
    <property type="entry name" value="Transglycosylase_SLT_dom_1"/>
</dbReference>
<dbReference type="GO" id="GO:0016020">
    <property type="term" value="C:membrane"/>
    <property type="evidence" value="ECO:0007669"/>
    <property type="project" value="InterPro"/>
</dbReference>
<evidence type="ECO:0000256" key="3">
    <source>
        <dbReference type="SAM" id="SignalP"/>
    </source>
</evidence>
<name>A0A8J3D9U4_9BACT</name>
<feature type="region of interest" description="Disordered" evidence="2">
    <location>
        <begin position="418"/>
        <end position="456"/>
    </location>
</feature>
<evidence type="ECO:0000259" key="4">
    <source>
        <dbReference type="PROSITE" id="PS51782"/>
    </source>
</evidence>